<proteinExistence type="predicted"/>
<keyword evidence="4" id="KW-1185">Reference proteome</keyword>
<dbReference type="OrthoDB" id="5982854at2759"/>
<dbReference type="EnsemblMetazoa" id="CapteT195620">
    <property type="protein sequence ID" value="CapteP195620"/>
    <property type="gene ID" value="CapteG195620"/>
</dbReference>
<dbReference type="PANTHER" id="PTHR33198">
    <property type="entry name" value="ANK_REP_REGION DOMAIN-CONTAINING PROTEIN-RELATED"/>
    <property type="match status" value="1"/>
</dbReference>
<organism evidence="2">
    <name type="scientific">Capitella teleta</name>
    <name type="common">Polychaete worm</name>
    <dbReference type="NCBI Taxonomy" id="283909"/>
    <lineage>
        <taxon>Eukaryota</taxon>
        <taxon>Metazoa</taxon>
        <taxon>Spiralia</taxon>
        <taxon>Lophotrochozoa</taxon>
        <taxon>Annelida</taxon>
        <taxon>Polychaeta</taxon>
        <taxon>Sedentaria</taxon>
        <taxon>Scolecida</taxon>
        <taxon>Capitellidae</taxon>
        <taxon>Capitella</taxon>
    </lineage>
</organism>
<evidence type="ECO:0000313" key="2">
    <source>
        <dbReference type="EMBL" id="ELU06507.1"/>
    </source>
</evidence>
<dbReference type="STRING" id="283909.R7URG5"/>
<dbReference type="OMA" id="HEGERFQ"/>
<feature type="compositionally biased region" description="Low complexity" evidence="1">
    <location>
        <begin position="14"/>
        <end position="25"/>
    </location>
</feature>
<dbReference type="PANTHER" id="PTHR33198:SF20">
    <property type="entry name" value="RETROTRANSPOSON GAG DOMAIN-CONTAINING PROTEIN"/>
    <property type="match status" value="1"/>
</dbReference>
<gene>
    <name evidence="2" type="ORF">CAPTEDRAFT_195620</name>
</gene>
<reference evidence="2 4" key="2">
    <citation type="journal article" date="2013" name="Nature">
        <title>Insights into bilaterian evolution from three spiralian genomes.</title>
        <authorList>
            <person name="Simakov O."/>
            <person name="Marletaz F."/>
            <person name="Cho S.J."/>
            <person name="Edsinger-Gonzales E."/>
            <person name="Havlak P."/>
            <person name="Hellsten U."/>
            <person name="Kuo D.H."/>
            <person name="Larsson T."/>
            <person name="Lv J."/>
            <person name="Arendt D."/>
            <person name="Savage R."/>
            <person name="Osoegawa K."/>
            <person name="de Jong P."/>
            <person name="Grimwood J."/>
            <person name="Chapman J.A."/>
            <person name="Shapiro H."/>
            <person name="Aerts A."/>
            <person name="Otillar R.P."/>
            <person name="Terry A.Y."/>
            <person name="Boore J.L."/>
            <person name="Grigoriev I.V."/>
            <person name="Lindberg D.R."/>
            <person name="Seaver E.C."/>
            <person name="Weisblat D.A."/>
            <person name="Putnam N.H."/>
            <person name="Rokhsar D.S."/>
        </authorList>
    </citation>
    <scope>NUCLEOTIDE SEQUENCE</scope>
    <source>
        <strain evidence="2 4">I ESC-2004</strain>
    </source>
</reference>
<sequence>MEVQNQEEQRPTNGAGAAAPQQLQQHTVSGIRPPNALALEGANAAENWKIFRQKWENYAIITKVANQEMQYQVALLLHTVGDQALRIYNGFQFTTPDDQRTTKEIIEAFEKFAIGSVNVAYERFIFNKREQGEGEPFDAYLTQLRTLIKTCDYCETCVDSILRDKIIIGVRDAETQKHLLKERT</sequence>
<dbReference type="AlphaFoldDB" id="R7URG5"/>
<dbReference type="Proteomes" id="UP000014760">
    <property type="component" value="Unassembled WGS sequence"/>
</dbReference>
<feature type="region of interest" description="Disordered" evidence="1">
    <location>
        <begin position="1"/>
        <end position="27"/>
    </location>
</feature>
<dbReference type="EMBL" id="KB300582">
    <property type="protein sequence ID" value="ELU06507.1"/>
    <property type="molecule type" value="Genomic_DNA"/>
</dbReference>
<dbReference type="HOGENOM" id="CLU_035540_5_0_1"/>
<name>R7URG5_CAPTE</name>
<dbReference type="EMBL" id="AMQN01043514">
    <property type="status" value="NOT_ANNOTATED_CDS"/>
    <property type="molecule type" value="Genomic_DNA"/>
</dbReference>
<evidence type="ECO:0000313" key="3">
    <source>
        <dbReference type="EnsemblMetazoa" id="CapteP195620"/>
    </source>
</evidence>
<reference evidence="3" key="3">
    <citation type="submission" date="2015-06" db="UniProtKB">
        <authorList>
            <consortium name="EnsemblMetazoa"/>
        </authorList>
    </citation>
    <scope>IDENTIFICATION</scope>
</reference>
<protein>
    <recommendedName>
        <fullName evidence="5">Retrotransposon gag domain-containing protein</fullName>
    </recommendedName>
</protein>
<accession>R7URG5</accession>
<reference evidence="4" key="1">
    <citation type="submission" date="2012-12" db="EMBL/GenBank/DDBJ databases">
        <authorList>
            <person name="Hellsten U."/>
            <person name="Grimwood J."/>
            <person name="Chapman J.A."/>
            <person name="Shapiro H."/>
            <person name="Aerts A."/>
            <person name="Otillar R.P."/>
            <person name="Terry A.Y."/>
            <person name="Boore J.L."/>
            <person name="Simakov O."/>
            <person name="Marletaz F."/>
            <person name="Cho S.-J."/>
            <person name="Edsinger-Gonzales E."/>
            <person name="Havlak P."/>
            <person name="Kuo D.-H."/>
            <person name="Larsson T."/>
            <person name="Lv J."/>
            <person name="Arendt D."/>
            <person name="Savage R."/>
            <person name="Osoegawa K."/>
            <person name="de Jong P."/>
            <person name="Lindberg D.R."/>
            <person name="Seaver E.C."/>
            <person name="Weisblat D.A."/>
            <person name="Putnam N.H."/>
            <person name="Grigoriev I.V."/>
            <person name="Rokhsar D.S."/>
        </authorList>
    </citation>
    <scope>NUCLEOTIDE SEQUENCE</scope>
    <source>
        <strain evidence="4">I ESC-2004</strain>
    </source>
</reference>
<evidence type="ECO:0000313" key="4">
    <source>
        <dbReference type="Proteomes" id="UP000014760"/>
    </source>
</evidence>
<evidence type="ECO:0000256" key="1">
    <source>
        <dbReference type="SAM" id="MobiDB-lite"/>
    </source>
</evidence>
<evidence type="ECO:0008006" key="5">
    <source>
        <dbReference type="Google" id="ProtNLM"/>
    </source>
</evidence>